<dbReference type="EMBL" id="MU007049">
    <property type="protein sequence ID" value="KAF2429234.1"/>
    <property type="molecule type" value="Genomic_DNA"/>
</dbReference>
<dbReference type="InterPro" id="IPR016040">
    <property type="entry name" value="NAD(P)-bd_dom"/>
</dbReference>
<gene>
    <name evidence="3" type="ORF">EJ08DRAFT_591138</name>
</gene>
<protein>
    <submittedName>
        <fullName evidence="3">Rossmann-fold NAD(P)(+)-binding protein</fullName>
    </submittedName>
</protein>
<dbReference type="Pfam" id="PF13460">
    <property type="entry name" value="NAD_binding_10"/>
    <property type="match status" value="1"/>
</dbReference>
<proteinExistence type="inferred from homology"/>
<dbReference type="SUPFAM" id="SSF51735">
    <property type="entry name" value="NAD(P)-binding Rossmann-fold domains"/>
    <property type="match status" value="1"/>
</dbReference>
<organism evidence="3 4">
    <name type="scientific">Tothia fuscella</name>
    <dbReference type="NCBI Taxonomy" id="1048955"/>
    <lineage>
        <taxon>Eukaryota</taxon>
        <taxon>Fungi</taxon>
        <taxon>Dikarya</taxon>
        <taxon>Ascomycota</taxon>
        <taxon>Pezizomycotina</taxon>
        <taxon>Dothideomycetes</taxon>
        <taxon>Pleosporomycetidae</taxon>
        <taxon>Venturiales</taxon>
        <taxon>Cylindrosympodiaceae</taxon>
        <taxon>Tothia</taxon>
    </lineage>
</organism>
<dbReference type="Gene3D" id="3.40.50.720">
    <property type="entry name" value="NAD(P)-binding Rossmann-like Domain"/>
    <property type="match status" value="1"/>
</dbReference>
<evidence type="ECO:0000313" key="4">
    <source>
        <dbReference type="Proteomes" id="UP000800235"/>
    </source>
</evidence>
<dbReference type="Proteomes" id="UP000800235">
    <property type="component" value="Unassembled WGS sequence"/>
</dbReference>
<accession>A0A9P4NNQ2</accession>
<keyword evidence="4" id="KW-1185">Reference proteome</keyword>
<dbReference type="PANTHER" id="PTHR15020">
    <property type="entry name" value="FLAVIN REDUCTASE-RELATED"/>
    <property type="match status" value="1"/>
</dbReference>
<comment type="similarity">
    <text evidence="1">Belongs to the avfA family.</text>
</comment>
<evidence type="ECO:0000259" key="2">
    <source>
        <dbReference type="Pfam" id="PF13460"/>
    </source>
</evidence>
<name>A0A9P4NNQ2_9PEZI</name>
<feature type="domain" description="NAD(P)-binding" evidence="2">
    <location>
        <begin position="9"/>
        <end position="216"/>
    </location>
</feature>
<dbReference type="PANTHER" id="PTHR15020:SF50">
    <property type="entry name" value="UPF0659 PROTEIN YMR090W"/>
    <property type="match status" value="1"/>
</dbReference>
<reference evidence="3" key="1">
    <citation type="journal article" date="2020" name="Stud. Mycol.">
        <title>101 Dothideomycetes genomes: a test case for predicting lifestyles and emergence of pathogens.</title>
        <authorList>
            <person name="Haridas S."/>
            <person name="Albert R."/>
            <person name="Binder M."/>
            <person name="Bloem J."/>
            <person name="Labutti K."/>
            <person name="Salamov A."/>
            <person name="Andreopoulos B."/>
            <person name="Baker S."/>
            <person name="Barry K."/>
            <person name="Bills G."/>
            <person name="Bluhm B."/>
            <person name="Cannon C."/>
            <person name="Castanera R."/>
            <person name="Culley D."/>
            <person name="Daum C."/>
            <person name="Ezra D."/>
            <person name="Gonzalez J."/>
            <person name="Henrissat B."/>
            <person name="Kuo A."/>
            <person name="Liang C."/>
            <person name="Lipzen A."/>
            <person name="Lutzoni F."/>
            <person name="Magnuson J."/>
            <person name="Mondo S."/>
            <person name="Nolan M."/>
            <person name="Ohm R."/>
            <person name="Pangilinan J."/>
            <person name="Park H.-J."/>
            <person name="Ramirez L."/>
            <person name="Alfaro M."/>
            <person name="Sun H."/>
            <person name="Tritt A."/>
            <person name="Yoshinaga Y."/>
            <person name="Zwiers L.-H."/>
            <person name="Turgeon B."/>
            <person name="Goodwin S."/>
            <person name="Spatafora J."/>
            <person name="Crous P."/>
            <person name="Grigoriev I."/>
        </authorList>
    </citation>
    <scope>NUCLEOTIDE SEQUENCE</scope>
    <source>
        <strain evidence="3">CBS 130266</strain>
    </source>
</reference>
<dbReference type="InterPro" id="IPR036291">
    <property type="entry name" value="NAD(P)-bd_dom_sf"/>
</dbReference>
<comment type="caution">
    <text evidence="3">The sequence shown here is derived from an EMBL/GenBank/DDBJ whole genome shotgun (WGS) entry which is preliminary data.</text>
</comment>
<dbReference type="OrthoDB" id="10254604at2759"/>
<evidence type="ECO:0000313" key="3">
    <source>
        <dbReference type="EMBL" id="KAF2429234.1"/>
    </source>
</evidence>
<evidence type="ECO:0000256" key="1">
    <source>
        <dbReference type="ARBA" id="ARBA00038376"/>
    </source>
</evidence>
<dbReference type="AlphaFoldDB" id="A0A9P4NNQ2"/>
<dbReference type="CDD" id="cd05243">
    <property type="entry name" value="SDR_a5"/>
    <property type="match status" value="1"/>
</dbReference>
<sequence length="252" mass="26733">MAQTALICGGSGKVSRQLTKLLTSQNPPWTVYSLIRKSSQVAELEELGAKPIVQSIEDSSVSELASTIKNNNVDVVIWSAGAGGQGGPSRTDKVDRRGAIKSMDATAEAGVKRYIIVSAVDVRDRNKSVPSWYNEDDKSHSDKIWGGIGAYMAAKLAADTELRNGNSKRGLEYTIVRPGLLLDEPAAGKVDAGKVHLKNGISRADVAGVILESIKNKGTIGLAFDLVGGDTPVAEAVKKVAEEKADTFEGHF</sequence>